<keyword evidence="1" id="KW-0175">Coiled coil</keyword>
<feature type="compositionally biased region" description="Basic and acidic residues" evidence="2">
    <location>
        <begin position="33"/>
        <end position="53"/>
    </location>
</feature>
<feature type="coiled-coil region" evidence="1">
    <location>
        <begin position="616"/>
        <end position="643"/>
    </location>
</feature>
<feature type="region of interest" description="Disordered" evidence="2">
    <location>
        <begin position="247"/>
        <end position="299"/>
    </location>
</feature>
<reference evidence="3" key="1">
    <citation type="journal article" date="2020" name="Fungal Divers.">
        <title>Resolving the Mortierellaceae phylogeny through synthesis of multi-gene phylogenetics and phylogenomics.</title>
        <authorList>
            <person name="Vandepol N."/>
            <person name="Liber J."/>
            <person name="Desiro A."/>
            <person name="Na H."/>
            <person name="Kennedy M."/>
            <person name="Barry K."/>
            <person name="Grigoriev I.V."/>
            <person name="Miller A.N."/>
            <person name="O'Donnell K."/>
            <person name="Stajich J.E."/>
            <person name="Bonito G."/>
        </authorList>
    </citation>
    <scope>NUCLEOTIDE SEQUENCE</scope>
    <source>
        <strain evidence="3">NVP1</strain>
    </source>
</reference>
<feature type="region of interest" description="Disordered" evidence="2">
    <location>
        <begin position="313"/>
        <end position="340"/>
    </location>
</feature>
<evidence type="ECO:0000313" key="4">
    <source>
        <dbReference type="Proteomes" id="UP000696485"/>
    </source>
</evidence>
<protein>
    <submittedName>
        <fullName evidence="3">Uncharacterized protein</fullName>
    </submittedName>
</protein>
<feature type="region of interest" description="Disordered" evidence="2">
    <location>
        <begin position="475"/>
        <end position="500"/>
    </location>
</feature>
<keyword evidence="4" id="KW-1185">Reference proteome</keyword>
<feature type="compositionally biased region" description="Polar residues" evidence="2">
    <location>
        <begin position="253"/>
        <end position="265"/>
    </location>
</feature>
<feature type="compositionally biased region" description="Low complexity" evidence="2">
    <location>
        <begin position="54"/>
        <end position="64"/>
    </location>
</feature>
<dbReference type="Proteomes" id="UP000696485">
    <property type="component" value="Unassembled WGS sequence"/>
</dbReference>
<feature type="compositionally biased region" description="Low complexity" evidence="2">
    <location>
        <begin position="419"/>
        <end position="437"/>
    </location>
</feature>
<evidence type="ECO:0000256" key="2">
    <source>
        <dbReference type="SAM" id="MobiDB-lite"/>
    </source>
</evidence>
<feature type="compositionally biased region" description="Acidic residues" evidence="2">
    <location>
        <begin position="824"/>
        <end position="842"/>
    </location>
</feature>
<dbReference type="EMBL" id="JAAAUY010000999">
    <property type="protein sequence ID" value="KAF9324966.1"/>
    <property type="molecule type" value="Genomic_DNA"/>
</dbReference>
<feature type="region of interest" description="Disordered" evidence="2">
    <location>
        <begin position="1"/>
        <end position="82"/>
    </location>
</feature>
<feature type="coiled-coil region" evidence="1">
    <location>
        <begin position="541"/>
        <end position="586"/>
    </location>
</feature>
<gene>
    <name evidence="3" type="ORF">BG006_011512</name>
</gene>
<dbReference type="AlphaFoldDB" id="A0A9P5SBU0"/>
<feature type="compositionally biased region" description="Polar residues" evidence="2">
    <location>
        <begin position="19"/>
        <end position="28"/>
    </location>
</feature>
<feature type="region of interest" description="Disordered" evidence="2">
    <location>
        <begin position="762"/>
        <end position="782"/>
    </location>
</feature>
<proteinExistence type="predicted"/>
<sequence length="1080" mass="120212">MSYAEYRYNTQYDDDEDSPTTVGNSTLNDDVEFTIRIDKGQSDTDLSTDKNSDYDNTYTHTNNNIQPQQQAHNTYQKQPQYPPNHYGYDIQKKEKETRRTAEEWHVNHSDARENCSPIENISEAIMAPLPCLPPPPPAATEEIFHQEGQLYHRAAIATDSAVSLTGDDILTSPCSNNRHSRSNTISSTFSCSSILPYPRQTKNRSGSLSAGPRSTSLGATAIEGYDIPVPPLALQHLQYQQHTTPSGRGIIVNFNTQPPSADVNPSNPPSPGKTGWERETPTTPTPQLHKEHTSQQHSSSLFDFFRTRKQSISKNSAHHAAAAAATNTSGATFPTPPLPSNLPLMGTPPTISRSRMGPLHQYPSYAPVPPLLRKQPLDLCALSGYQTSSSSTFGNPLTKHDCHATTVSILPTSVMTPSSSTSSFASPHFPSPHTSSSCANPSHHPSLINTAHSTLSKVAAVVGATIGKRRGSVTAEALEQGQGPSHAKAHESLNSSQIRQGLSQSQLNEHVKFLKEAKTTQDLVEYIEKLYHTVLNESVALDHANKQVSAMQKELDQTKSHAEANRKGLVDEVDRVKKQIVTMEENFLLWRTKVHNDQMAQQEDFLHERLVRQNRIEELEDDLNTSQDEVARLRKRLLVLEYEDGYVGPTSLLTDGLSASIAPENSPMTVATHKRRSADFKILEMRAQNYEHQLQDLVQALETERQDHQKDFVEFRMRMHTKVAKLEEEVQAAKMESSIYTEMMHEIVTENDTLRTKVKQAQRKSGIGGVGSSTSFGSSPKSHQDYYSYPGVDGSGDSMCDSDDEMEDIAILSLENIYNKQNDPEDSDHDDFEDIHDEDDDEPDPVYVAHILRRMGASWATSAQYATHRLVVSTENCAASYQLELPGISQFLIPASAVFRDFLAIVHDPGHTTGIPEHFPEEQRQRLSCLRYSSYPAATRGNPAQPLPIWPSQQHRQGVFREPQQVPSLTPGSGREKPVPLPVLELTIPYPEHFQPLLRVMYDLEIDPWAATFTPATIGPITANVARLECSTDITLRCLEYYRQIRSSQAIGTMGVHGDREDLERLYQLAARNGLLPQSS</sequence>
<feature type="compositionally biased region" description="Low complexity" evidence="2">
    <location>
        <begin position="772"/>
        <end position="781"/>
    </location>
</feature>
<feature type="region of interest" description="Disordered" evidence="2">
    <location>
        <begin position="419"/>
        <end position="444"/>
    </location>
</feature>
<feature type="compositionally biased region" description="Polar residues" evidence="2">
    <location>
        <begin position="65"/>
        <end position="79"/>
    </location>
</feature>
<evidence type="ECO:0000313" key="3">
    <source>
        <dbReference type="EMBL" id="KAF9324966.1"/>
    </source>
</evidence>
<comment type="caution">
    <text evidence="3">The sequence shown here is derived from an EMBL/GenBank/DDBJ whole genome shotgun (WGS) entry which is preliminary data.</text>
</comment>
<evidence type="ECO:0000256" key="1">
    <source>
        <dbReference type="SAM" id="Coils"/>
    </source>
</evidence>
<name>A0A9P5SBU0_9FUNG</name>
<accession>A0A9P5SBU0</accession>
<organism evidence="3 4">
    <name type="scientific">Podila minutissima</name>
    <dbReference type="NCBI Taxonomy" id="64525"/>
    <lineage>
        <taxon>Eukaryota</taxon>
        <taxon>Fungi</taxon>
        <taxon>Fungi incertae sedis</taxon>
        <taxon>Mucoromycota</taxon>
        <taxon>Mortierellomycotina</taxon>
        <taxon>Mortierellomycetes</taxon>
        <taxon>Mortierellales</taxon>
        <taxon>Mortierellaceae</taxon>
        <taxon>Podila</taxon>
    </lineage>
</organism>
<feature type="region of interest" description="Disordered" evidence="2">
    <location>
        <begin position="820"/>
        <end position="842"/>
    </location>
</feature>